<dbReference type="Gene3D" id="3.10.129.10">
    <property type="entry name" value="Hotdog Thioesterase"/>
    <property type="match status" value="1"/>
</dbReference>
<proteinExistence type="predicted"/>
<dbReference type="Pfam" id="PF01575">
    <property type="entry name" value="MaoC_dehydratas"/>
    <property type="match status" value="1"/>
</dbReference>
<dbReference type="SUPFAM" id="SSF54637">
    <property type="entry name" value="Thioesterase/thiol ester dehydrase-isomerase"/>
    <property type="match status" value="2"/>
</dbReference>
<gene>
    <name evidence="4" type="ORF">F6X42_05015</name>
</gene>
<evidence type="ECO:0000256" key="1">
    <source>
        <dbReference type="SAM" id="MobiDB-lite"/>
    </source>
</evidence>
<reference evidence="4 5" key="1">
    <citation type="submission" date="2019-09" db="EMBL/GenBank/DDBJ databases">
        <title>Paraburkholderia podalyriae sp. nov., A South African Podalyria-associated rhizobium.</title>
        <authorList>
            <person name="Mavima L."/>
            <person name="Beukes C.W."/>
            <person name="Palmer M."/>
            <person name="De Meyer S.E."/>
            <person name="James E.K."/>
            <person name="Maluk M."/>
            <person name="Avontuur J.R."/>
            <person name="Chan W.Y."/>
            <person name="Venter S.N."/>
            <person name="Steenkamp E.T."/>
        </authorList>
    </citation>
    <scope>NUCLEOTIDE SEQUENCE [LARGE SCALE GENOMIC DNA]</scope>
    <source>
        <strain evidence="4 5">WC7.3b</strain>
    </source>
</reference>
<comment type="caution">
    <text evidence="4">The sequence shown here is derived from an EMBL/GenBank/DDBJ whole genome shotgun (WGS) entry which is preliminary data.</text>
</comment>
<organism evidence="4 5">
    <name type="scientific">Paraburkholderia podalyriae</name>
    <dbReference type="NCBI Taxonomy" id="1938811"/>
    <lineage>
        <taxon>Bacteria</taxon>
        <taxon>Pseudomonadati</taxon>
        <taxon>Pseudomonadota</taxon>
        <taxon>Betaproteobacteria</taxon>
        <taxon>Burkholderiales</taxon>
        <taxon>Burkholderiaceae</taxon>
        <taxon>Paraburkholderia</taxon>
    </lineage>
</organism>
<protein>
    <submittedName>
        <fullName evidence="4">3-alpha,7-alpha, 12-alpha-trihydroxy-5-beta-cholest-24-enoyl-CoA hydratase</fullName>
    </submittedName>
</protein>
<feature type="compositionally biased region" description="Pro residues" evidence="1">
    <location>
        <begin position="157"/>
        <end position="166"/>
    </location>
</feature>
<dbReference type="InterPro" id="IPR002539">
    <property type="entry name" value="MaoC-like_dom"/>
</dbReference>
<feature type="domain" description="Peroxisomal multifunctional enzyme type 2-like N-terminal" evidence="3">
    <location>
        <begin position="19"/>
        <end position="146"/>
    </location>
</feature>
<dbReference type="InterPro" id="IPR054357">
    <property type="entry name" value="MFE-2_N"/>
</dbReference>
<evidence type="ECO:0000313" key="4">
    <source>
        <dbReference type="EMBL" id="MBC8746011.1"/>
    </source>
</evidence>
<name>A0ABR7PI13_9BURK</name>
<dbReference type="PANTHER" id="PTHR13078:SF56">
    <property type="entry name" value="PEROXISOMAL MULTIFUNCTIONAL ENZYME TYPE 2"/>
    <property type="match status" value="1"/>
</dbReference>
<dbReference type="PANTHER" id="PTHR13078">
    <property type="entry name" value="PEROXISOMAL MULTIFUNCTIONAL ENZYME TYPE 2-RELATED"/>
    <property type="match status" value="1"/>
</dbReference>
<dbReference type="InterPro" id="IPR029069">
    <property type="entry name" value="HotDog_dom_sf"/>
</dbReference>
<evidence type="ECO:0000259" key="3">
    <source>
        <dbReference type="Pfam" id="PF22622"/>
    </source>
</evidence>
<feature type="domain" description="MaoC-like" evidence="2">
    <location>
        <begin position="167"/>
        <end position="262"/>
    </location>
</feature>
<evidence type="ECO:0000259" key="2">
    <source>
        <dbReference type="Pfam" id="PF01575"/>
    </source>
</evidence>
<sequence>MAIDYQTLKNWPFGDVEHTYTERDSALYALSVGFGFAPLDRRALRFTYGPELSVAPTMAAVLGFPGQWMRQPESGIDWVKVVHGEQRVRLFRPLPAATTIIGRTHVKAVVDKGEGKGAQVLMERDVIDKKTGQLLAKVEQLNFCRGDGGFSARGQPSDPPLSPPSAVPETEPDIVCDLPVYPNAALLYRLNGDPNPLHVDPEVARAAGFERPILHGLAMYGIAGHAILRSVCEYEAARLKMLYARFSTPIFPGETVRVEMWLPAGTGKPLHFRARALERNVVVLNNGEAEIL</sequence>
<dbReference type="EMBL" id="VZQQ01000003">
    <property type="protein sequence ID" value="MBC8746011.1"/>
    <property type="molecule type" value="Genomic_DNA"/>
</dbReference>
<feature type="region of interest" description="Disordered" evidence="1">
    <location>
        <begin position="149"/>
        <end position="169"/>
    </location>
</feature>
<dbReference type="CDD" id="cd03448">
    <property type="entry name" value="HDE_HSD"/>
    <property type="match status" value="1"/>
</dbReference>
<accession>A0ABR7PI13</accession>
<keyword evidence="5" id="KW-1185">Reference proteome</keyword>
<dbReference type="Pfam" id="PF22622">
    <property type="entry name" value="MFE-2_hydrat-2_N"/>
    <property type="match status" value="1"/>
</dbReference>
<evidence type="ECO:0000313" key="5">
    <source>
        <dbReference type="Proteomes" id="UP000736373"/>
    </source>
</evidence>
<dbReference type="Proteomes" id="UP000736373">
    <property type="component" value="Unassembled WGS sequence"/>
</dbReference>
<dbReference type="RefSeq" id="WP_187633124.1">
    <property type="nucleotide sequence ID" value="NZ_VZQQ01000003.1"/>
</dbReference>